<dbReference type="EMBL" id="CM031832">
    <property type="protein sequence ID" value="KAG6699375.1"/>
    <property type="molecule type" value="Genomic_DNA"/>
</dbReference>
<name>A0A922EC44_CARIL</name>
<feature type="region of interest" description="Disordered" evidence="1">
    <location>
        <begin position="1"/>
        <end position="23"/>
    </location>
</feature>
<evidence type="ECO:0000256" key="1">
    <source>
        <dbReference type="SAM" id="MobiDB-lite"/>
    </source>
</evidence>
<reference evidence="2" key="1">
    <citation type="submission" date="2021-01" db="EMBL/GenBank/DDBJ databases">
        <authorList>
            <person name="Lovell J.T."/>
            <person name="Bentley N."/>
            <person name="Bhattarai G."/>
            <person name="Jenkins J.W."/>
            <person name="Sreedasyam A."/>
            <person name="Alarcon Y."/>
            <person name="Bock C."/>
            <person name="Boston L."/>
            <person name="Carlson J."/>
            <person name="Cervantes K."/>
            <person name="Clermont K."/>
            <person name="Krom N."/>
            <person name="Kubenka K."/>
            <person name="Mamidi S."/>
            <person name="Mattison C."/>
            <person name="Monteros M."/>
            <person name="Pisani C."/>
            <person name="Plott C."/>
            <person name="Rajasekar S."/>
            <person name="Rhein H.S."/>
            <person name="Rohla C."/>
            <person name="Song M."/>
            <person name="Hilaire R.S."/>
            <person name="Shu S."/>
            <person name="Wells L."/>
            <person name="Wang X."/>
            <person name="Webber J."/>
            <person name="Heerema R.J."/>
            <person name="Klein P."/>
            <person name="Conner P."/>
            <person name="Grauke L."/>
            <person name="Grimwood J."/>
            <person name="Schmutz J."/>
            <person name="Randall J.J."/>
        </authorList>
    </citation>
    <scope>NUCLEOTIDE SEQUENCE</scope>
    <source>
        <tissue evidence="2">Leaf</tissue>
    </source>
</reference>
<dbReference type="AlphaFoldDB" id="A0A922EC44"/>
<accession>A0A922EC44</accession>
<organism evidence="2 3">
    <name type="scientific">Carya illinoinensis</name>
    <name type="common">Pecan</name>
    <dbReference type="NCBI Taxonomy" id="32201"/>
    <lineage>
        <taxon>Eukaryota</taxon>
        <taxon>Viridiplantae</taxon>
        <taxon>Streptophyta</taxon>
        <taxon>Embryophyta</taxon>
        <taxon>Tracheophyta</taxon>
        <taxon>Spermatophyta</taxon>
        <taxon>Magnoliopsida</taxon>
        <taxon>eudicotyledons</taxon>
        <taxon>Gunneridae</taxon>
        <taxon>Pentapetalae</taxon>
        <taxon>rosids</taxon>
        <taxon>fabids</taxon>
        <taxon>Fagales</taxon>
        <taxon>Juglandaceae</taxon>
        <taxon>Carya</taxon>
    </lineage>
</organism>
<feature type="compositionally biased region" description="Polar residues" evidence="1">
    <location>
        <begin position="1"/>
        <end position="18"/>
    </location>
</feature>
<evidence type="ECO:0000313" key="3">
    <source>
        <dbReference type="Proteomes" id="UP000811246"/>
    </source>
</evidence>
<gene>
    <name evidence="2" type="ORF">I3842_08G064900</name>
</gene>
<comment type="caution">
    <text evidence="2">The sequence shown here is derived from an EMBL/GenBank/DDBJ whole genome shotgun (WGS) entry which is preliminary data.</text>
</comment>
<evidence type="ECO:0000313" key="2">
    <source>
        <dbReference type="EMBL" id="KAG6699375.1"/>
    </source>
</evidence>
<proteinExistence type="predicted"/>
<sequence length="47" mass="5302">MQLQLQMPSYNTASSVATNPKARKGNTEQEFGLCQIYSHEFILLIPC</sequence>
<dbReference type="Proteomes" id="UP000811246">
    <property type="component" value="Chromosome 8"/>
</dbReference>
<protein>
    <submittedName>
        <fullName evidence="2">Uncharacterized protein</fullName>
    </submittedName>
</protein>